<sequence length="340" mass="37410">GPCPCPGPPLDGPAGRPRPRPRRLRRVRRRAHDPRRPGLDAQHQPHRPVRRAGAGLVRRGRAGRGVPALQLDLAGHARLRRRRGVRRLLPGHLHLLQGRGRRHHLGDGRAAALGQRDRGAGRPRRHHQPRRPRRRGLRRVRRPGRGAQDAGGDPGRGRPGRVLHRRAGHVGLRGALRRRGRLHRAVRGVGGHRGRAAGRAAEDLPLQRLRLPRGLRRAARRQLAVARRAPRAGARVRAGGAARLHPRRRRPRPGGADPARRPPRRPHRARAGGPQPADAGRALPARRRRRRRAADGPAVGGLLGVRVRQRHPGRPGRRAAAGAPGLHHLVDQRLPGGDPV</sequence>
<dbReference type="EMBL" id="CADCUS010000086">
    <property type="protein sequence ID" value="CAA9385952.1"/>
    <property type="molecule type" value="Genomic_DNA"/>
</dbReference>
<feature type="compositionally biased region" description="Pro residues" evidence="1">
    <location>
        <begin position="1"/>
        <end position="11"/>
    </location>
</feature>
<feature type="compositionally biased region" description="Low complexity" evidence="1">
    <location>
        <begin position="224"/>
        <end position="243"/>
    </location>
</feature>
<evidence type="ECO:0000256" key="1">
    <source>
        <dbReference type="SAM" id="MobiDB-lite"/>
    </source>
</evidence>
<feature type="compositionally biased region" description="Basic residues" evidence="1">
    <location>
        <begin position="307"/>
        <end position="317"/>
    </location>
</feature>
<gene>
    <name evidence="2" type="ORF">AVDCRST_MAG66-601</name>
</gene>
<protein>
    <submittedName>
        <fullName evidence="2">Hydroxymethylpyrimidine ABC transporter, substrate-binding component</fullName>
    </submittedName>
</protein>
<feature type="non-terminal residue" evidence="2">
    <location>
        <position position="1"/>
    </location>
</feature>
<reference evidence="2" key="1">
    <citation type="submission" date="2020-02" db="EMBL/GenBank/DDBJ databases">
        <authorList>
            <person name="Meier V. D."/>
        </authorList>
    </citation>
    <scope>NUCLEOTIDE SEQUENCE</scope>
    <source>
        <strain evidence="2">AVDCRST_MAG66</strain>
    </source>
</reference>
<feature type="compositionally biased region" description="Basic residues" evidence="1">
    <location>
        <begin position="17"/>
        <end position="33"/>
    </location>
</feature>
<feature type="compositionally biased region" description="Basic residues" evidence="1">
    <location>
        <begin position="121"/>
        <end position="144"/>
    </location>
</feature>
<feature type="region of interest" description="Disordered" evidence="1">
    <location>
        <begin position="224"/>
        <end position="340"/>
    </location>
</feature>
<organism evidence="2">
    <name type="scientific">uncultured Pseudonocardia sp</name>
    <dbReference type="NCBI Taxonomy" id="211455"/>
    <lineage>
        <taxon>Bacteria</taxon>
        <taxon>Bacillati</taxon>
        <taxon>Actinomycetota</taxon>
        <taxon>Actinomycetes</taxon>
        <taxon>Pseudonocardiales</taxon>
        <taxon>Pseudonocardiaceae</taxon>
        <taxon>Pseudonocardia</taxon>
        <taxon>environmental samples</taxon>
    </lineage>
</organism>
<feature type="compositionally biased region" description="Low complexity" evidence="1">
    <location>
        <begin position="271"/>
        <end position="283"/>
    </location>
</feature>
<feature type="compositionally biased region" description="Basic residues" evidence="1">
    <location>
        <begin position="158"/>
        <end position="168"/>
    </location>
</feature>
<feature type="region of interest" description="Disordered" evidence="1">
    <location>
        <begin position="99"/>
        <end position="179"/>
    </location>
</feature>
<feature type="non-terminal residue" evidence="2">
    <location>
        <position position="340"/>
    </location>
</feature>
<dbReference type="AlphaFoldDB" id="A0A6J4NE92"/>
<proteinExistence type="predicted"/>
<name>A0A6J4NE92_9PSEU</name>
<accession>A0A6J4NE92</accession>
<feature type="compositionally biased region" description="Basic residues" evidence="1">
    <location>
        <begin position="261"/>
        <end position="270"/>
    </location>
</feature>
<feature type="compositionally biased region" description="Low complexity" evidence="1">
    <location>
        <begin position="318"/>
        <end position="327"/>
    </location>
</feature>
<evidence type="ECO:0000313" key="2">
    <source>
        <dbReference type="EMBL" id="CAA9385952.1"/>
    </source>
</evidence>
<feature type="region of interest" description="Disordered" evidence="1">
    <location>
        <begin position="1"/>
        <end position="61"/>
    </location>
</feature>